<evidence type="ECO:0000313" key="3">
    <source>
        <dbReference type="Proteomes" id="UP000009170"/>
    </source>
</evidence>
<dbReference type="KEGG" id="ota:OT_ostta18g00970"/>
<dbReference type="OMA" id="KTRVTCY"/>
<dbReference type="Proteomes" id="UP000009170">
    <property type="component" value="Unassembled WGS sequence"/>
</dbReference>
<accession>Q00SQ8</accession>
<dbReference type="Proteomes" id="UP000195557">
    <property type="component" value="Unassembled WGS sequence"/>
</dbReference>
<reference evidence="2" key="3">
    <citation type="submission" date="2017-04" db="EMBL/GenBank/DDBJ databases">
        <title>Population genomics of picophytoplankton unveils novel chromosome hypervariability.</title>
        <authorList>
            <consortium name="DOE Joint Genome Institute"/>
            <person name="Blanc-Mathieu R."/>
            <person name="Krasovec M."/>
            <person name="Hebrard M."/>
            <person name="Yau S."/>
            <person name="Desgranges E."/>
            <person name="Martin J."/>
            <person name="Schackwitz W."/>
            <person name="Kuo A."/>
            <person name="Salin G."/>
            <person name="Donnadieu C."/>
            <person name="Desdevises Y."/>
            <person name="Sanchez-Ferandin S."/>
            <person name="Moreau H."/>
            <person name="Rivals E."/>
            <person name="Grigoriev I.V."/>
            <person name="Grimsley N."/>
            <person name="Eyre-Walker A."/>
            <person name="Piganeau G."/>
        </authorList>
    </citation>
    <scope>NUCLEOTIDE SEQUENCE [LARGE SCALE GENOMIC DNA]</scope>
    <source>
        <strain evidence="2">RCC 1115</strain>
    </source>
</reference>
<name>Q00SQ8_OSTTA</name>
<dbReference type="EMBL" id="KZ155791">
    <property type="protein sequence ID" value="OUS45159.1"/>
    <property type="molecule type" value="Genomic_DNA"/>
</dbReference>
<evidence type="ECO:0000313" key="2">
    <source>
        <dbReference type="EMBL" id="OUS45159.1"/>
    </source>
</evidence>
<evidence type="ECO:0000313" key="1">
    <source>
        <dbReference type="EMBL" id="CAL58556.1"/>
    </source>
</evidence>
<gene>
    <name evidence="2" type="ORF">BE221DRAFT_206675</name>
    <name evidence="1" type="ORF">OT_ostta18g00970</name>
</gene>
<protein>
    <submittedName>
        <fullName evidence="1">Unnamed product</fullName>
    </submittedName>
</protein>
<organism evidence="1 3">
    <name type="scientific">Ostreococcus tauri</name>
    <name type="common">Marine green alga</name>
    <dbReference type="NCBI Taxonomy" id="70448"/>
    <lineage>
        <taxon>Eukaryota</taxon>
        <taxon>Viridiplantae</taxon>
        <taxon>Chlorophyta</taxon>
        <taxon>Mamiellophyceae</taxon>
        <taxon>Mamiellales</taxon>
        <taxon>Bathycoccaceae</taxon>
        <taxon>Ostreococcus</taxon>
    </lineage>
</organism>
<dbReference type="InParanoid" id="Q00SQ8"/>
<dbReference type="GeneID" id="9838188"/>
<reference evidence="1 3" key="1">
    <citation type="journal article" date="2006" name="Proc. Natl. Acad. Sci. U.S.A.">
        <title>Genome analysis of the smallest free-living eukaryote Ostreococcus tauri unveils many unique features.</title>
        <authorList>
            <person name="Derelle E."/>
            <person name="Ferraz C."/>
            <person name="Rombauts S."/>
            <person name="Rouze P."/>
            <person name="Worden A.Z."/>
            <person name="Robbens S."/>
            <person name="Partensky F."/>
            <person name="Degroeve S."/>
            <person name="Echeynie S."/>
            <person name="Cooke R."/>
            <person name="Saeys Y."/>
            <person name="Wuyts J."/>
            <person name="Jabbari K."/>
            <person name="Bowler C."/>
            <person name="Panaud O."/>
            <person name="Piegu B."/>
            <person name="Ball S.G."/>
            <person name="Ral J.-P."/>
            <person name="Bouget F.-Y."/>
            <person name="Piganeau G."/>
            <person name="De Baets B."/>
            <person name="Picard A."/>
            <person name="Delseny M."/>
            <person name="Demaille J."/>
            <person name="Van de Peer Y."/>
            <person name="Moreau H."/>
        </authorList>
    </citation>
    <scope>NUCLEOTIDE SEQUENCE [LARGE SCALE GENOMIC DNA]</scope>
    <source>
        <strain evidence="1 3">OTTH0595</strain>
    </source>
</reference>
<proteinExistence type="predicted"/>
<reference evidence="1" key="2">
    <citation type="journal article" date="2014" name="BMC Genomics">
        <title>An improved genome of the model marine alga Ostreococcus tauri unfolds by assessing Illumina de novo assemblies.</title>
        <authorList>
            <person name="Blanc-Mathieu R."/>
            <person name="Verhelst B."/>
            <person name="Derelle E."/>
            <person name="Rombauts S."/>
            <person name="Bouget F.Y."/>
            <person name="Carre I."/>
            <person name="Chateau A."/>
            <person name="Eyre-Walker A."/>
            <person name="Grimsley N."/>
            <person name="Moreau H."/>
            <person name="Piegu B."/>
            <person name="Rivals E."/>
            <person name="Schackwitz W."/>
            <person name="Van de Peer Y."/>
            <person name="Piganeau G."/>
        </authorList>
    </citation>
    <scope>NUCLEOTIDE SEQUENCE</scope>
    <source>
        <strain evidence="1">RCC4221</strain>
    </source>
</reference>
<keyword evidence="3" id="KW-1185">Reference proteome</keyword>
<dbReference type="OrthoDB" id="10388424at2759"/>
<dbReference type="AlphaFoldDB" id="Q00SQ8"/>
<accession>A0A454XL35</accession>
<dbReference type="RefSeq" id="XP_003084140.1">
    <property type="nucleotide sequence ID" value="XM_003084092.1"/>
</dbReference>
<accession>A0A1Y5I6I4</accession>
<dbReference type="EMBL" id="CAID01000018">
    <property type="protein sequence ID" value="CAL58556.1"/>
    <property type="molecule type" value="Genomic_DNA"/>
</dbReference>
<sequence length="138" mass="15430">MKTRVTCYFEPPNPEGAVIKSKLGPFTVYYVDCDVDERDSKAEVKKSIALATGLAFKAIKIRLGGFNEILAFDANNEFLRVGSCGSTEATYDKALLRAHELNNLGAGSAFDLPDFDRKKYDGRYDWVQIDPEKTPRAR</sequence>